<gene>
    <name evidence="2" type="ORF">SAMN05216223_12436</name>
</gene>
<name>A0A1H6E1Z2_9ACTN</name>
<dbReference type="RefSeq" id="WP_103890137.1">
    <property type="nucleotide sequence ID" value="NZ_FNVU01000024.1"/>
</dbReference>
<organism evidence="2 3">
    <name type="scientific">Actinacidiphila yanglinensis</name>
    <dbReference type="NCBI Taxonomy" id="310779"/>
    <lineage>
        <taxon>Bacteria</taxon>
        <taxon>Bacillati</taxon>
        <taxon>Actinomycetota</taxon>
        <taxon>Actinomycetes</taxon>
        <taxon>Kitasatosporales</taxon>
        <taxon>Streptomycetaceae</taxon>
        <taxon>Actinacidiphila</taxon>
    </lineage>
</organism>
<keyword evidence="3" id="KW-1185">Reference proteome</keyword>
<dbReference type="EMBL" id="FNVU01000024">
    <property type="protein sequence ID" value="SEG91630.1"/>
    <property type="molecule type" value="Genomic_DNA"/>
</dbReference>
<dbReference type="PANTHER" id="PTHR12110:SF41">
    <property type="entry name" value="INOSOSE DEHYDRATASE"/>
    <property type="match status" value="1"/>
</dbReference>
<proteinExistence type="predicted"/>
<dbReference type="PANTHER" id="PTHR12110">
    <property type="entry name" value="HYDROXYPYRUVATE ISOMERASE"/>
    <property type="match status" value="1"/>
</dbReference>
<dbReference type="Gene3D" id="3.20.20.150">
    <property type="entry name" value="Divalent-metal-dependent TIM barrel enzymes"/>
    <property type="match status" value="1"/>
</dbReference>
<dbReference type="GO" id="GO:0016853">
    <property type="term" value="F:isomerase activity"/>
    <property type="evidence" value="ECO:0007669"/>
    <property type="project" value="UniProtKB-KW"/>
</dbReference>
<dbReference type="InterPro" id="IPR013022">
    <property type="entry name" value="Xyl_isomerase-like_TIM-brl"/>
</dbReference>
<dbReference type="Pfam" id="PF01261">
    <property type="entry name" value="AP_endonuc_2"/>
    <property type="match status" value="1"/>
</dbReference>
<feature type="domain" description="Xylose isomerase-like TIM barrel" evidence="1">
    <location>
        <begin position="70"/>
        <end position="195"/>
    </location>
</feature>
<dbReference type="AlphaFoldDB" id="A0A1H6E1Z2"/>
<dbReference type="Proteomes" id="UP000236754">
    <property type="component" value="Unassembled WGS sequence"/>
</dbReference>
<evidence type="ECO:0000313" key="2">
    <source>
        <dbReference type="EMBL" id="SEG91630.1"/>
    </source>
</evidence>
<sequence length="250" mass="26335">MTTAPPLGIQLYSVRDDIGPADLDRTLARLAGLGFSHAEPYDILSDTDGLGAALRDAGLLAATAHASVLRHDVADVLDAAQALGIGCVITPYVDPGSIADRAGVERLAATLNDAAAAAAARGIRIGYHNHDFEFAQLVDGVPAYDLLAELLDPAVALEVDVYWAGVGGADVFELLPRLGDRVRHLHVVHEREPGNDRPVRGVDTAGRMDEVLALAAPSLELPVVEVVAHHSDVWPLVERNAAYFLAGAGR</sequence>
<evidence type="ECO:0000313" key="3">
    <source>
        <dbReference type="Proteomes" id="UP000236754"/>
    </source>
</evidence>
<dbReference type="InterPro" id="IPR036237">
    <property type="entry name" value="Xyl_isomerase-like_sf"/>
</dbReference>
<keyword evidence="2" id="KW-0413">Isomerase</keyword>
<dbReference type="OrthoDB" id="5182842at2"/>
<accession>A0A1H6E1Z2</accession>
<dbReference type="InterPro" id="IPR050312">
    <property type="entry name" value="IolE/XylAMocC-like"/>
</dbReference>
<dbReference type="SUPFAM" id="SSF51658">
    <property type="entry name" value="Xylose isomerase-like"/>
    <property type="match status" value="1"/>
</dbReference>
<protein>
    <submittedName>
        <fullName evidence="2">Sugar phosphate isomerase/epimerase</fullName>
    </submittedName>
</protein>
<evidence type="ECO:0000259" key="1">
    <source>
        <dbReference type="Pfam" id="PF01261"/>
    </source>
</evidence>
<reference evidence="2 3" key="1">
    <citation type="submission" date="2016-10" db="EMBL/GenBank/DDBJ databases">
        <authorList>
            <person name="de Groot N.N."/>
        </authorList>
    </citation>
    <scope>NUCLEOTIDE SEQUENCE [LARGE SCALE GENOMIC DNA]</scope>
    <source>
        <strain evidence="2 3">CGMCC 4.2023</strain>
    </source>
</reference>